<sequence>MDTLYRPQPSAVSLLRPPFTGQMASPTAPAMPSTKSNKQSNTMTPALLLKLTNTSPRFVPAMPNTGRHI</sequence>
<protein>
    <submittedName>
        <fullName evidence="2">Uncharacterized protein</fullName>
    </submittedName>
</protein>
<feature type="compositionally biased region" description="Polar residues" evidence="1">
    <location>
        <begin position="33"/>
        <end position="43"/>
    </location>
</feature>
<dbReference type="EMBL" id="JAFCIX010000424">
    <property type="protein sequence ID" value="KAH6590716.1"/>
    <property type="molecule type" value="Genomic_DNA"/>
</dbReference>
<gene>
    <name evidence="2" type="ORF">BASA50_009180</name>
</gene>
<evidence type="ECO:0000313" key="2">
    <source>
        <dbReference type="EMBL" id="KAH6590716.1"/>
    </source>
</evidence>
<evidence type="ECO:0000313" key="3">
    <source>
        <dbReference type="Proteomes" id="UP001648503"/>
    </source>
</evidence>
<reference evidence="2 3" key="1">
    <citation type="submission" date="2021-02" db="EMBL/GenBank/DDBJ databases">
        <title>Variation within the Batrachochytrium salamandrivorans European outbreak.</title>
        <authorList>
            <person name="Kelly M."/>
            <person name="Pasmans F."/>
            <person name="Shea T.P."/>
            <person name="Munoz J.F."/>
            <person name="Carranza S."/>
            <person name="Cuomo C.A."/>
            <person name="Martel A."/>
        </authorList>
    </citation>
    <scope>NUCLEOTIDE SEQUENCE [LARGE SCALE GENOMIC DNA]</scope>
    <source>
        <strain evidence="2 3">AMFP18/2</strain>
    </source>
</reference>
<comment type="caution">
    <text evidence="2">The sequence shown here is derived from an EMBL/GenBank/DDBJ whole genome shotgun (WGS) entry which is preliminary data.</text>
</comment>
<name>A0ABQ8F215_9FUNG</name>
<dbReference type="Proteomes" id="UP001648503">
    <property type="component" value="Unassembled WGS sequence"/>
</dbReference>
<feature type="region of interest" description="Disordered" evidence="1">
    <location>
        <begin position="1"/>
        <end position="43"/>
    </location>
</feature>
<accession>A0ABQ8F215</accession>
<proteinExistence type="predicted"/>
<keyword evidence="3" id="KW-1185">Reference proteome</keyword>
<organism evidence="2 3">
    <name type="scientific">Batrachochytrium salamandrivorans</name>
    <dbReference type="NCBI Taxonomy" id="1357716"/>
    <lineage>
        <taxon>Eukaryota</taxon>
        <taxon>Fungi</taxon>
        <taxon>Fungi incertae sedis</taxon>
        <taxon>Chytridiomycota</taxon>
        <taxon>Chytridiomycota incertae sedis</taxon>
        <taxon>Chytridiomycetes</taxon>
        <taxon>Rhizophydiales</taxon>
        <taxon>Rhizophydiales incertae sedis</taxon>
        <taxon>Batrachochytrium</taxon>
    </lineage>
</organism>
<evidence type="ECO:0000256" key="1">
    <source>
        <dbReference type="SAM" id="MobiDB-lite"/>
    </source>
</evidence>